<dbReference type="EMBL" id="JAHCMY010000002">
    <property type="protein sequence ID" value="MBS9523317.1"/>
    <property type="molecule type" value="Genomic_DNA"/>
</dbReference>
<evidence type="ECO:0000313" key="1">
    <source>
        <dbReference type="EMBL" id="MBS9523317.1"/>
    </source>
</evidence>
<name>A0AAP2CK83_9BACT</name>
<comment type="caution">
    <text evidence="1">The sequence shown here is derived from an EMBL/GenBank/DDBJ whole genome shotgun (WGS) entry which is preliminary data.</text>
</comment>
<gene>
    <name evidence="1" type="ORF">KI659_04725</name>
</gene>
<accession>A0AAP2CK83</accession>
<keyword evidence="2" id="KW-1185">Reference proteome</keyword>
<dbReference type="Pfam" id="PF13366">
    <property type="entry name" value="PDDEXK_3"/>
    <property type="match status" value="1"/>
</dbReference>
<proteinExistence type="predicted"/>
<evidence type="ECO:0000313" key="2">
    <source>
        <dbReference type="Proteomes" id="UP001319104"/>
    </source>
</evidence>
<dbReference type="AlphaFoldDB" id="A0AAP2CK83"/>
<protein>
    <submittedName>
        <fullName evidence="1">GxxExxY protein</fullName>
    </submittedName>
</protein>
<dbReference type="InterPro" id="IPR026350">
    <property type="entry name" value="GxxExxY"/>
</dbReference>
<organism evidence="1 2">
    <name type="scientific">Litoribacter ruber</name>
    <dbReference type="NCBI Taxonomy" id="702568"/>
    <lineage>
        <taxon>Bacteria</taxon>
        <taxon>Pseudomonadati</taxon>
        <taxon>Bacteroidota</taxon>
        <taxon>Cytophagia</taxon>
        <taxon>Cytophagales</taxon>
        <taxon>Cyclobacteriaceae</taxon>
        <taxon>Litoribacter</taxon>
    </lineage>
</organism>
<dbReference type="Proteomes" id="UP001319104">
    <property type="component" value="Unassembled WGS sequence"/>
</dbReference>
<dbReference type="NCBIfam" id="TIGR04256">
    <property type="entry name" value="GxxExxY"/>
    <property type="match status" value="1"/>
</dbReference>
<reference evidence="1 2" key="1">
    <citation type="submission" date="2021-05" db="EMBL/GenBank/DDBJ databases">
        <authorList>
            <person name="Zhang Z.D."/>
            <person name="Osman G."/>
        </authorList>
    </citation>
    <scope>NUCLEOTIDE SEQUENCE [LARGE SCALE GENOMIC DNA]</scope>
    <source>
        <strain evidence="1 2">KCTC 32217</strain>
    </source>
</reference>
<sequence length="123" mass="14097">METEIVAKAVLDCAYKVHTHLGPGLFESAYEECLYYELSKAGIAVEKQKILPFLYFDLEIKAGYRLDLLVENKVVVEIKSIDSLKDIHTSQILTYLRLTQCKIGLLINFNERSLKNGIKRFVL</sequence>
<dbReference type="RefSeq" id="WP_213944214.1">
    <property type="nucleotide sequence ID" value="NZ_JAHCMY010000002.1"/>
</dbReference>